<dbReference type="NCBIfam" id="NF004846">
    <property type="entry name" value="PRK06197.1"/>
    <property type="match status" value="1"/>
</dbReference>
<accession>A0A561U0S1</accession>
<organism evidence="2 3">
    <name type="scientific">Saccharopolyspora dendranthemae</name>
    <dbReference type="NCBI Taxonomy" id="1181886"/>
    <lineage>
        <taxon>Bacteria</taxon>
        <taxon>Bacillati</taxon>
        <taxon>Actinomycetota</taxon>
        <taxon>Actinomycetes</taxon>
        <taxon>Pseudonocardiales</taxon>
        <taxon>Pseudonocardiaceae</taxon>
        <taxon>Saccharopolyspora</taxon>
    </lineage>
</organism>
<evidence type="ECO:0000313" key="2">
    <source>
        <dbReference type="EMBL" id="TWF92944.1"/>
    </source>
</evidence>
<sequence length="304" mass="32554">MGMTQMRWNFDDMPRLDGRTVIVTGASSGVGMATARGFARAGAHVVLAVRSLERGREAARAVRGSNEVRRLDLADLASVREFAESWHGTIDVLVNNAGVAMVPPSRTADGFEMQFGTNHLGHFALTNLLLPHITDRVVALASGAHRFGTGVIDFEDPHFEHRQYNPIAAYGQSKLANLLFVLELQRRLERRGSPVRALAAHPGYTASNLGTHGRSRLLTTPARLAGALLAQQPGMGALPSLYAATQDLPGGSYVGPDGRHEMHGHPTLVGRSAQASDPEAAKRLWDLSTQLTGISDTTLTGTGN</sequence>
<keyword evidence="3" id="KW-1185">Reference proteome</keyword>
<name>A0A561U0S1_9PSEU</name>
<comment type="caution">
    <text evidence="2">The sequence shown here is derived from an EMBL/GenBank/DDBJ whole genome shotgun (WGS) entry which is preliminary data.</text>
</comment>
<dbReference type="GO" id="GO:0016491">
    <property type="term" value="F:oxidoreductase activity"/>
    <property type="evidence" value="ECO:0007669"/>
    <property type="project" value="UniProtKB-KW"/>
</dbReference>
<dbReference type="AlphaFoldDB" id="A0A561U0S1"/>
<dbReference type="PRINTS" id="PR00081">
    <property type="entry name" value="GDHRDH"/>
</dbReference>
<dbReference type="CDD" id="cd05327">
    <property type="entry name" value="retinol-DH_like_SDR_c_like"/>
    <property type="match status" value="1"/>
</dbReference>
<dbReference type="Gene3D" id="3.40.50.720">
    <property type="entry name" value="NAD(P)-binding Rossmann-like Domain"/>
    <property type="match status" value="1"/>
</dbReference>
<proteinExistence type="predicted"/>
<dbReference type="PANTHER" id="PTHR43157">
    <property type="entry name" value="PHOSPHATIDYLINOSITOL-GLYCAN BIOSYNTHESIS CLASS F PROTEIN-RELATED"/>
    <property type="match status" value="1"/>
</dbReference>
<dbReference type="Pfam" id="PF00106">
    <property type="entry name" value="adh_short"/>
    <property type="match status" value="1"/>
</dbReference>
<reference evidence="2 3" key="1">
    <citation type="submission" date="2019-06" db="EMBL/GenBank/DDBJ databases">
        <title>Sequencing the genomes of 1000 actinobacteria strains.</title>
        <authorList>
            <person name="Klenk H.-P."/>
        </authorList>
    </citation>
    <scope>NUCLEOTIDE SEQUENCE [LARGE SCALE GENOMIC DNA]</scope>
    <source>
        <strain evidence="2 3">DSM 46699</strain>
    </source>
</reference>
<keyword evidence="1" id="KW-0560">Oxidoreductase</keyword>
<protein>
    <submittedName>
        <fullName evidence="2">NAD(P)-dependent dehydrogenase (Short-subunit alcohol dehydrogenase family)</fullName>
    </submittedName>
</protein>
<dbReference type="InterPro" id="IPR036291">
    <property type="entry name" value="NAD(P)-bd_dom_sf"/>
</dbReference>
<dbReference type="Proteomes" id="UP000316184">
    <property type="component" value="Unassembled WGS sequence"/>
</dbReference>
<dbReference type="EMBL" id="VIWX01000006">
    <property type="protein sequence ID" value="TWF92944.1"/>
    <property type="molecule type" value="Genomic_DNA"/>
</dbReference>
<evidence type="ECO:0000256" key="1">
    <source>
        <dbReference type="ARBA" id="ARBA00023002"/>
    </source>
</evidence>
<gene>
    <name evidence="2" type="ORF">FHU35_16226</name>
</gene>
<dbReference type="SUPFAM" id="SSF51735">
    <property type="entry name" value="NAD(P)-binding Rossmann-fold domains"/>
    <property type="match status" value="1"/>
</dbReference>
<dbReference type="PANTHER" id="PTHR43157:SF31">
    <property type="entry name" value="PHOSPHATIDYLINOSITOL-GLYCAN BIOSYNTHESIS CLASS F PROTEIN"/>
    <property type="match status" value="1"/>
</dbReference>
<dbReference type="InterPro" id="IPR002347">
    <property type="entry name" value="SDR_fam"/>
</dbReference>
<evidence type="ECO:0000313" key="3">
    <source>
        <dbReference type="Proteomes" id="UP000316184"/>
    </source>
</evidence>